<dbReference type="HOGENOM" id="CLU_873300_0_0_10"/>
<comment type="caution">
    <text evidence="2">The sequence shown here is derived from an EMBL/GenBank/DDBJ whole genome shotgun (WGS) entry which is preliminary data.</text>
</comment>
<accession>G5HA90</accession>
<dbReference type="PATRIC" id="fig|742725.3.peg.1648"/>
<evidence type="ECO:0008006" key="4">
    <source>
        <dbReference type="Google" id="ProtNLM"/>
    </source>
</evidence>
<keyword evidence="3" id="KW-1185">Reference proteome</keyword>
<evidence type="ECO:0000313" key="3">
    <source>
        <dbReference type="Proteomes" id="UP000006008"/>
    </source>
</evidence>
<dbReference type="EMBL" id="ADLD01000013">
    <property type="protein sequence ID" value="EHB91506.1"/>
    <property type="molecule type" value="Genomic_DNA"/>
</dbReference>
<dbReference type="STRING" id="742725.HMPREF9450_01555"/>
<organism evidence="2 3">
    <name type="scientific">Alistipes indistinctus YIT 12060</name>
    <dbReference type="NCBI Taxonomy" id="742725"/>
    <lineage>
        <taxon>Bacteria</taxon>
        <taxon>Pseudomonadati</taxon>
        <taxon>Bacteroidota</taxon>
        <taxon>Bacteroidia</taxon>
        <taxon>Bacteroidales</taxon>
        <taxon>Rikenellaceae</taxon>
        <taxon>Alistipes</taxon>
    </lineage>
</organism>
<sequence>MSCHLSRYIRMVAGVMLLSYTAVSCTNDYFLDENNCWLYVPEIQKGSIPDFTAVFHGESGNHLITRKVSAPFDKNELMQNGILRFKLQPGPCTLTAFAQTGNMQMSEGLPLADSYISAPLVPQTEHAFGPCGPLRVLQCQLMLYPIGHPDSQNQHTIDINGGQLYTGTIVHEFRDLPAQVTRIDIRYTGLSTRLGFNGLFGDESPDDYTLVSYAVGGQRAVTHSFQDMYLPSSGTRLDGAESELTPLKLDVLFYAGEAVIGHFSDEISDPVDENGATVSGKVYLRPRHTLKFEYKGFTITGISLVGWEGMHPGDITPM</sequence>
<evidence type="ECO:0000313" key="2">
    <source>
        <dbReference type="EMBL" id="EHB91506.1"/>
    </source>
</evidence>
<feature type="chain" id="PRO_5003478038" description="Fimbrillin-A associated anchor proteins Mfa1 and Mfa2" evidence="1">
    <location>
        <begin position="25"/>
        <end position="318"/>
    </location>
</feature>
<protein>
    <recommendedName>
        <fullName evidence="4">Fimbrillin-A associated anchor proteins Mfa1 and Mfa2</fullName>
    </recommendedName>
</protein>
<dbReference type="Proteomes" id="UP000006008">
    <property type="component" value="Unassembled WGS sequence"/>
</dbReference>
<dbReference type="AlphaFoldDB" id="G5HA90"/>
<name>G5HA90_9BACT</name>
<gene>
    <name evidence="2" type="ORF">HMPREF9450_01555</name>
</gene>
<proteinExistence type="predicted"/>
<feature type="signal peptide" evidence="1">
    <location>
        <begin position="1"/>
        <end position="24"/>
    </location>
</feature>
<dbReference type="PROSITE" id="PS51257">
    <property type="entry name" value="PROKAR_LIPOPROTEIN"/>
    <property type="match status" value="1"/>
</dbReference>
<keyword evidence="1" id="KW-0732">Signal</keyword>
<reference evidence="2 3" key="1">
    <citation type="submission" date="2011-08" db="EMBL/GenBank/DDBJ databases">
        <title>The Genome Sequence of Alistipes indistinctus YIT 12060.</title>
        <authorList>
            <consortium name="The Broad Institute Genome Sequencing Platform"/>
            <person name="Earl A."/>
            <person name="Ward D."/>
            <person name="Feldgarden M."/>
            <person name="Gevers D."/>
            <person name="Morotomi M."/>
            <person name="Young S.K."/>
            <person name="Zeng Q."/>
            <person name="Gargeya S."/>
            <person name="Fitzgerald M."/>
            <person name="Haas B."/>
            <person name="Abouelleil A."/>
            <person name="Alvarado L."/>
            <person name="Arachchi H.M."/>
            <person name="Berlin A."/>
            <person name="Brown A."/>
            <person name="Chapman S.B."/>
            <person name="Chen Z."/>
            <person name="Dunbar C."/>
            <person name="Freedman E."/>
            <person name="Gearin G."/>
            <person name="Gellesch M."/>
            <person name="Goldberg J."/>
            <person name="Griggs A."/>
            <person name="Gujja S."/>
            <person name="Heiman D."/>
            <person name="Howarth C."/>
            <person name="Larson L."/>
            <person name="Lui A."/>
            <person name="MacDonald P.J.P."/>
            <person name="Montmayeur A."/>
            <person name="Murphy C."/>
            <person name="Neiman D."/>
            <person name="Pearson M."/>
            <person name="Priest M."/>
            <person name="Roberts A."/>
            <person name="Saif S."/>
            <person name="Shea T."/>
            <person name="Shenoy N."/>
            <person name="Sisk P."/>
            <person name="Stolte C."/>
            <person name="Sykes S."/>
            <person name="Wortman J."/>
            <person name="Nusbaum C."/>
            <person name="Birren B."/>
        </authorList>
    </citation>
    <scope>NUCLEOTIDE SEQUENCE [LARGE SCALE GENOMIC DNA]</scope>
    <source>
        <strain evidence="2 3">YIT 12060</strain>
    </source>
</reference>
<evidence type="ECO:0000256" key="1">
    <source>
        <dbReference type="SAM" id="SignalP"/>
    </source>
</evidence>